<dbReference type="Proteomes" id="UP000612585">
    <property type="component" value="Unassembled WGS sequence"/>
</dbReference>
<evidence type="ECO:0000313" key="1">
    <source>
        <dbReference type="EMBL" id="GIJ64930.1"/>
    </source>
</evidence>
<organism evidence="1 2">
    <name type="scientific">Virgisporangium aurantiacum</name>
    <dbReference type="NCBI Taxonomy" id="175570"/>
    <lineage>
        <taxon>Bacteria</taxon>
        <taxon>Bacillati</taxon>
        <taxon>Actinomycetota</taxon>
        <taxon>Actinomycetes</taxon>
        <taxon>Micromonosporales</taxon>
        <taxon>Micromonosporaceae</taxon>
        <taxon>Virgisporangium</taxon>
    </lineage>
</organism>
<keyword evidence="2" id="KW-1185">Reference proteome</keyword>
<evidence type="ECO:0008006" key="3">
    <source>
        <dbReference type="Google" id="ProtNLM"/>
    </source>
</evidence>
<reference evidence="1" key="1">
    <citation type="submission" date="2021-01" db="EMBL/GenBank/DDBJ databases">
        <title>Whole genome shotgun sequence of Virgisporangium aurantiacum NBRC 16421.</title>
        <authorList>
            <person name="Komaki H."/>
            <person name="Tamura T."/>
        </authorList>
    </citation>
    <scope>NUCLEOTIDE SEQUENCE</scope>
    <source>
        <strain evidence="1">NBRC 16421</strain>
    </source>
</reference>
<accession>A0A8J4E7B2</accession>
<dbReference type="RefSeq" id="WP_204014790.1">
    <property type="nucleotide sequence ID" value="NZ_BOPG01000138.1"/>
</dbReference>
<name>A0A8J4E7B2_9ACTN</name>
<evidence type="ECO:0000313" key="2">
    <source>
        <dbReference type="Proteomes" id="UP000612585"/>
    </source>
</evidence>
<dbReference type="AlphaFoldDB" id="A0A8J4E7B2"/>
<gene>
    <name evidence="1" type="ORF">Vau01_124460</name>
</gene>
<sequence>MDTDDEVRRIFISYRVAEHRDLVPKVVERLRSEGFEIFVDVEFIPATNLDPLAASVAPKTTGVPTVATLGLLKCDSALVLLGPTVDDPAGDSFTRWQDWMDRLGEALTDLAARGGASLPIMVGVGDAVVLWYLAAYNFDVSKQDDETWQQWELRLSEFLGLAFVSIEVPPVGTCDHSIRAAWVDARVRELVPLLRAVPKGREKPVPRPAFQVKFAVGRRVDATVDACRSTADKTGKVVREIGRRSLVGIRSRLGYPTP</sequence>
<comment type="caution">
    <text evidence="1">The sequence shown here is derived from an EMBL/GenBank/DDBJ whole genome shotgun (WGS) entry which is preliminary data.</text>
</comment>
<proteinExistence type="predicted"/>
<protein>
    <recommendedName>
        <fullName evidence="3">TIR domain-containing protein</fullName>
    </recommendedName>
</protein>
<dbReference type="EMBL" id="BOPG01000138">
    <property type="protein sequence ID" value="GIJ64930.1"/>
    <property type="molecule type" value="Genomic_DNA"/>
</dbReference>